<dbReference type="EMBL" id="CP017269">
    <property type="protein sequence ID" value="AOT70144.1"/>
    <property type="molecule type" value="Genomic_DNA"/>
</dbReference>
<comment type="similarity">
    <text evidence="1">Belongs to the membrane fusion protein (MFP) (TC 8.A.1) family.</text>
</comment>
<dbReference type="Gene3D" id="2.40.30.170">
    <property type="match status" value="1"/>
</dbReference>
<evidence type="ECO:0000256" key="2">
    <source>
        <dbReference type="SAM" id="Coils"/>
    </source>
</evidence>
<feature type="coiled-coil region" evidence="2">
    <location>
        <begin position="124"/>
        <end position="175"/>
    </location>
</feature>
<dbReference type="InterPro" id="IPR058792">
    <property type="entry name" value="Beta-barrel_RND_2"/>
</dbReference>
<feature type="domain" description="CusB-like beta-barrel" evidence="4">
    <location>
        <begin position="238"/>
        <end position="308"/>
    </location>
</feature>
<dbReference type="OrthoDB" id="9810430at2"/>
<dbReference type="Gene3D" id="1.10.287.470">
    <property type="entry name" value="Helix hairpin bin"/>
    <property type="match status" value="1"/>
</dbReference>
<dbReference type="Proteomes" id="UP000095743">
    <property type="component" value="Chromosome"/>
</dbReference>
<reference evidence="6 7" key="1">
    <citation type="submission" date="2016-09" db="EMBL/GenBank/DDBJ databases">
        <title>Genomic analysis reveals versatility of anaerobic energy metabolism of Geosporobacter ferrireducens IRF9 of phylum Firmicutes.</title>
        <authorList>
            <person name="Kim S.-J."/>
        </authorList>
    </citation>
    <scope>NUCLEOTIDE SEQUENCE [LARGE SCALE GENOMIC DNA]</scope>
    <source>
        <strain evidence="6 7">IRF9</strain>
    </source>
</reference>
<evidence type="ECO:0000313" key="6">
    <source>
        <dbReference type="EMBL" id="AOT70144.1"/>
    </source>
</evidence>
<dbReference type="GO" id="GO:0015562">
    <property type="term" value="F:efflux transmembrane transporter activity"/>
    <property type="evidence" value="ECO:0007669"/>
    <property type="project" value="TreeGrafter"/>
</dbReference>
<evidence type="ECO:0000256" key="1">
    <source>
        <dbReference type="ARBA" id="ARBA00009477"/>
    </source>
</evidence>
<dbReference type="InterPro" id="IPR058649">
    <property type="entry name" value="CzcB_C"/>
</dbReference>
<accession>A0A1D8GGV6</accession>
<evidence type="ECO:0000259" key="4">
    <source>
        <dbReference type="Pfam" id="PF25954"/>
    </source>
</evidence>
<dbReference type="Pfam" id="PF25975">
    <property type="entry name" value="CzcB_C"/>
    <property type="match status" value="1"/>
</dbReference>
<dbReference type="NCBIfam" id="TIGR01730">
    <property type="entry name" value="RND_mfp"/>
    <property type="match status" value="1"/>
</dbReference>
<sequence length="389" mass="43017">MRRKQWMAYGMLLILVMNLTGCGNTAVQAEESIIKPVKVMCVDKEIYKDTLEVSGNVKPGKTIRLAFKVPGVIENIYIEEGDVLQAGQRIMSLQDSDYMLNVTAAQAQYDALALKSDSSITSAINQAKANLDFIQTQYERVNRLYEKGAVPKKTLEELEVSMVVAENKYQEAQDASAISDAQLRQAEVALDLAQSKLEDTVLMSPSYGTVVKKLVETGESIAAGYPAIVLGQLDILEVEIGVTDKYVGKLKKGQEVDLQIYGLEKAIKGKISNIDATADAETRTFGVKIEINNKDRTIKPGMIARANIVLGQSETMLIPVDTVIKHHDKAVVYIYHEEGNRVEERKVEIGKVIGKRIEITEGIHPGEMVVVEGQYILKENDRVKAEVVE</sequence>
<dbReference type="GO" id="GO:1990281">
    <property type="term" value="C:efflux pump complex"/>
    <property type="evidence" value="ECO:0007669"/>
    <property type="project" value="TreeGrafter"/>
</dbReference>
<dbReference type="FunFam" id="2.40.30.170:FF:000010">
    <property type="entry name" value="Efflux RND transporter periplasmic adaptor subunit"/>
    <property type="match status" value="1"/>
</dbReference>
<dbReference type="PANTHER" id="PTHR30469:SF15">
    <property type="entry name" value="HLYD FAMILY OF SECRETION PROTEINS"/>
    <property type="match status" value="1"/>
</dbReference>
<dbReference type="Gene3D" id="2.40.420.20">
    <property type="match status" value="1"/>
</dbReference>
<evidence type="ECO:0000259" key="5">
    <source>
        <dbReference type="Pfam" id="PF25975"/>
    </source>
</evidence>
<feature type="chain" id="PRO_5009107416" description="RND efflux pump membrane fusion protein barrel-sandwich domain-containing protein" evidence="3">
    <location>
        <begin position="30"/>
        <end position="389"/>
    </location>
</feature>
<proteinExistence type="inferred from homology"/>
<dbReference type="AlphaFoldDB" id="A0A1D8GGV6"/>
<keyword evidence="3" id="KW-0732">Signal</keyword>
<keyword evidence="7" id="KW-1185">Reference proteome</keyword>
<evidence type="ECO:0008006" key="8">
    <source>
        <dbReference type="Google" id="ProtNLM"/>
    </source>
</evidence>
<keyword evidence="2" id="KW-0175">Coiled coil</keyword>
<dbReference type="Pfam" id="PF25954">
    <property type="entry name" value="Beta-barrel_RND_2"/>
    <property type="match status" value="1"/>
</dbReference>
<organism evidence="6 7">
    <name type="scientific">Geosporobacter ferrireducens</name>
    <dbReference type="NCBI Taxonomy" id="1424294"/>
    <lineage>
        <taxon>Bacteria</taxon>
        <taxon>Bacillati</taxon>
        <taxon>Bacillota</taxon>
        <taxon>Clostridia</taxon>
        <taxon>Peptostreptococcales</taxon>
        <taxon>Thermotaleaceae</taxon>
        <taxon>Geosporobacter</taxon>
    </lineage>
</organism>
<dbReference type="KEGG" id="gfe:Gferi_11400"/>
<evidence type="ECO:0000256" key="3">
    <source>
        <dbReference type="SAM" id="SignalP"/>
    </source>
</evidence>
<protein>
    <recommendedName>
        <fullName evidence="8">RND efflux pump membrane fusion protein barrel-sandwich domain-containing protein</fullName>
    </recommendedName>
</protein>
<gene>
    <name evidence="6" type="ORF">Gferi_11400</name>
</gene>
<feature type="domain" description="CzcB-like C-terminal circularly permuted SH3-like" evidence="5">
    <location>
        <begin position="318"/>
        <end position="378"/>
    </location>
</feature>
<name>A0A1D8GGV6_9FIRM</name>
<feature type="signal peptide" evidence="3">
    <location>
        <begin position="1"/>
        <end position="29"/>
    </location>
</feature>
<dbReference type="STRING" id="1424294.Gferi_11400"/>
<dbReference type="SUPFAM" id="SSF111369">
    <property type="entry name" value="HlyD-like secretion proteins"/>
    <property type="match status" value="1"/>
</dbReference>
<dbReference type="Gene3D" id="2.40.50.100">
    <property type="match status" value="1"/>
</dbReference>
<dbReference type="RefSeq" id="WP_069976560.1">
    <property type="nucleotide sequence ID" value="NZ_CP017269.1"/>
</dbReference>
<evidence type="ECO:0000313" key="7">
    <source>
        <dbReference type="Proteomes" id="UP000095743"/>
    </source>
</evidence>
<dbReference type="InterPro" id="IPR006143">
    <property type="entry name" value="RND_pump_MFP"/>
</dbReference>
<dbReference type="PANTHER" id="PTHR30469">
    <property type="entry name" value="MULTIDRUG RESISTANCE PROTEIN MDTA"/>
    <property type="match status" value="1"/>
</dbReference>